<comment type="caution">
    <text evidence="1">The sequence shown here is derived from an EMBL/GenBank/DDBJ whole genome shotgun (WGS) entry which is preliminary data.</text>
</comment>
<sequence>MKVAEDRTGVATWGGTPKEVQARLGRSHADQVLVLAFDKIDGSVFETLAANVSSVASSMFDVLLQRHDNESLERLAEVLVPRAPVAPRLLKEAAMWVKARRAVLDSGDWLTAAQIAELAGLSRVNPSTQPNKWKRQGAIFAIHH</sequence>
<evidence type="ECO:0000313" key="2">
    <source>
        <dbReference type="Proteomes" id="UP000661163"/>
    </source>
</evidence>
<gene>
    <name evidence="1" type="ORF">GR217_37610</name>
</gene>
<organism evidence="1 2">
    <name type="scientific">Rhizobium ruizarguesonis</name>
    <dbReference type="NCBI Taxonomy" id="2081791"/>
    <lineage>
        <taxon>Bacteria</taxon>
        <taxon>Pseudomonadati</taxon>
        <taxon>Pseudomonadota</taxon>
        <taxon>Alphaproteobacteria</taxon>
        <taxon>Hyphomicrobiales</taxon>
        <taxon>Rhizobiaceae</taxon>
        <taxon>Rhizobium/Agrobacterium group</taxon>
        <taxon>Rhizobium</taxon>
    </lineage>
</organism>
<accession>A0AAE4YZF6</accession>
<dbReference type="Proteomes" id="UP000661163">
    <property type="component" value="Unassembled WGS sequence"/>
</dbReference>
<feature type="non-terminal residue" evidence="1">
    <location>
        <position position="144"/>
    </location>
</feature>
<reference evidence="1 2" key="1">
    <citation type="submission" date="2019-12" db="EMBL/GenBank/DDBJ databases">
        <title>Rhizobium genotypes associated with high levels of biological nitrogen fixation by grain legumes in a temperate-maritime cropping system.</title>
        <authorList>
            <person name="Maluk M."/>
            <person name="Francesc Ferrando Molina F."/>
            <person name="Lopez Del Egido L."/>
            <person name="Lafos M."/>
            <person name="Langarica-Fuentes A."/>
            <person name="Gebre Yohannes G."/>
            <person name="Young M.W."/>
            <person name="Martin P."/>
            <person name="Gantlett R."/>
            <person name="Kenicer G."/>
            <person name="Hawes C."/>
            <person name="Begg G.S."/>
            <person name="Quilliam R.S."/>
            <person name="Squire G.R."/>
            <person name="Poole P.S."/>
            <person name="Young P.W."/>
            <person name="Iannetta P.M."/>
            <person name="James E.K."/>
        </authorList>
    </citation>
    <scope>NUCLEOTIDE SEQUENCE [LARGE SCALE GENOMIC DNA]</scope>
    <source>
        <strain evidence="1 2">JHI985</strain>
    </source>
</reference>
<proteinExistence type="predicted"/>
<dbReference type="AlphaFoldDB" id="A0AAE4YZF6"/>
<dbReference type="EMBL" id="WUFC01000125">
    <property type="protein sequence ID" value="NEI53299.1"/>
    <property type="molecule type" value="Genomic_DNA"/>
</dbReference>
<evidence type="ECO:0000313" key="1">
    <source>
        <dbReference type="EMBL" id="NEI53299.1"/>
    </source>
</evidence>
<protein>
    <submittedName>
        <fullName evidence="1">Uncharacterized protein</fullName>
    </submittedName>
</protein>
<name>A0AAE4YZF6_9HYPH</name>